<dbReference type="EMBL" id="CP036433">
    <property type="protein sequence ID" value="QDU97459.1"/>
    <property type="molecule type" value="Genomic_DNA"/>
</dbReference>
<dbReference type="RefSeq" id="WP_145056230.1">
    <property type="nucleotide sequence ID" value="NZ_CP036433.1"/>
</dbReference>
<evidence type="ECO:0000313" key="3">
    <source>
        <dbReference type="Proteomes" id="UP000317648"/>
    </source>
</evidence>
<keyword evidence="3" id="KW-1185">Reference proteome</keyword>
<sequence length="286" mass="32181">MSHRPPNYKPHYKGQARPTPGLPGQSSQQDFPPPAKRSFAILYVIAGLILGPPLLCGGCCGVLSLVSLVTTNEEERADKLWAEGKKEAAVEIYRSEIEVATFPSAHAINQLLAYYEAQGDRKESLRLLRLAAERDTDFSRDPIRSPELAVIFQQEQEQFKLKTAVAMARAQGTVRRRDDLAKLWYGHGSLHQKTALDWQQASVDDKLGTCADLLALTWMQKDLMPSIQEKIRSVNDLRPYAEELVAYVDQATVRLPDEAANRAKFGDMQVMMIVARGMEEKNWRIE</sequence>
<proteinExistence type="predicted"/>
<gene>
    <name evidence="2" type="ORF">Pla8534_53070</name>
</gene>
<dbReference type="Proteomes" id="UP000317648">
    <property type="component" value="Chromosome"/>
</dbReference>
<evidence type="ECO:0000313" key="2">
    <source>
        <dbReference type="EMBL" id="QDU97459.1"/>
    </source>
</evidence>
<evidence type="ECO:0000256" key="1">
    <source>
        <dbReference type="SAM" id="MobiDB-lite"/>
    </source>
</evidence>
<reference evidence="2 3" key="1">
    <citation type="submission" date="2019-02" db="EMBL/GenBank/DDBJ databases">
        <title>Deep-cultivation of Planctomycetes and their phenomic and genomic characterization uncovers novel biology.</title>
        <authorList>
            <person name="Wiegand S."/>
            <person name="Jogler M."/>
            <person name="Boedeker C."/>
            <person name="Pinto D."/>
            <person name="Vollmers J."/>
            <person name="Rivas-Marin E."/>
            <person name="Kohn T."/>
            <person name="Peeters S.H."/>
            <person name="Heuer A."/>
            <person name="Rast P."/>
            <person name="Oberbeckmann S."/>
            <person name="Bunk B."/>
            <person name="Jeske O."/>
            <person name="Meyerdierks A."/>
            <person name="Storesund J.E."/>
            <person name="Kallscheuer N."/>
            <person name="Luecker S."/>
            <person name="Lage O.M."/>
            <person name="Pohl T."/>
            <person name="Merkel B.J."/>
            <person name="Hornburger P."/>
            <person name="Mueller R.-W."/>
            <person name="Bruemmer F."/>
            <person name="Labrenz M."/>
            <person name="Spormann A.M."/>
            <person name="Op den Camp H."/>
            <person name="Overmann J."/>
            <person name="Amann R."/>
            <person name="Jetten M.S.M."/>
            <person name="Mascher T."/>
            <person name="Medema M.H."/>
            <person name="Devos D.P."/>
            <person name="Kaster A.-K."/>
            <person name="Ovreas L."/>
            <person name="Rohde M."/>
            <person name="Galperin M.Y."/>
            <person name="Jogler C."/>
        </authorList>
    </citation>
    <scope>NUCLEOTIDE SEQUENCE [LARGE SCALE GENOMIC DNA]</scope>
    <source>
        <strain evidence="2 3">Pla85_3_4</strain>
    </source>
</reference>
<name>A0A518E049_9BACT</name>
<feature type="region of interest" description="Disordered" evidence="1">
    <location>
        <begin position="1"/>
        <end position="32"/>
    </location>
</feature>
<dbReference type="KEGG" id="lcre:Pla8534_53070"/>
<dbReference type="OrthoDB" id="292258at2"/>
<organism evidence="2 3">
    <name type="scientific">Lignipirellula cremea</name>
    <dbReference type="NCBI Taxonomy" id="2528010"/>
    <lineage>
        <taxon>Bacteria</taxon>
        <taxon>Pseudomonadati</taxon>
        <taxon>Planctomycetota</taxon>
        <taxon>Planctomycetia</taxon>
        <taxon>Pirellulales</taxon>
        <taxon>Pirellulaceae</taxon>
        <taxon>Lignipirellula</taxon>
    </lineage>
</organism>
<dbReference type="AlphaFoldDB" id="A0A518E049"/>
<protein>
    <submittedName>
        <fullName evidence="2">Uncharacterized protein</fullName>
    </submittedName>
</protein>
<accession>A0A518E049</accession>